<evidence type="ECO:0008006" key="3">
    <source>
        <dbReference type="Google" id="ProtNLM"/>
    </source>
</evidence>
<name>A0A0B6ZAF4_9EUPU</name>
<sequence length="75" mass="7897">DGSTQSSLSQIKGSPNTSSQSGTNNQLPQLSNAMSQSFPNANTGSPNIGPPNPPRKDEDTMKNLRKTFAGIFGDM</sequence>
<feature type="region of interest" description="Disordered" evidence="1">
    <location>
        <begin position="1"/>
        <end position="75"/>
    </location>
</feature>
<proteinExistence type="predicted"/>
<reference evidence="2" key="1">
    <citation type="submission" date="2014-12" db="EMBL/GenBank/DDBJ databases">
        <title>Insight into the proteome of Arion vulgaris.</title>
        <authorList>
            <person name="Aradska J."/>
            <person name="Bulat T."/>
            <person name="Smidak R."/>
            <person name="Sarate P."/>
            <person name="Gangsoo J."/>
            <person name="Sialana F."/>
            <person name="Bilban M."/>
            <person name="Lubec G."/>
        </authorList>
    </citation>
    <scope>NUCLEOTIDE SEQUENCE</scope>
    <source>
        <tissue evidence="2">Skin</tissue>
    </source>
</reference>
<organism evidence="2">
    <name type="scientific">Arion vulgaris</name>
    <dbReference type="NCBI Taxonomy" id="1028688"/>
    <lineage>
        <taxon>Eukaryota</taxon>
        <taxon>Metazoa</taxon>
        <taxon>Spiralia</taxon>
        <taxon>Lophotrochozoa</taxon>
        <taxon>Mollusca</taxon>
        <taxon>Gastropoda</taxon>
        <taxon>Heterobranchia</taxon>
        <taxon>Euthyneura</taxon>
        <taxon>Panpulmonata</taxon>
        <taxon>Eupulmonata</taxon>
        <taxon>Stylommatophora</taxon>
        <taxon>Helicina</taxon>
        <taxon>Arionoidea</taxon>
        <taxon>Arionidae</taxon>
        <taxon>Arion</taxon>
    </lineage>
</organism>
<accession>A0A0B6ZAF4</accession>
<evidence type="ECO:0000313" key="2">
    <source>
        <dbReference type="EMBL" id="CEK64725.1"/>
    </source>
</evidence>
<dbReference type="EMBL" id="HACG01017860">
    <property type="protein sequence ID" value="CEK64725.1"/>
    <property type="molecule type" value="Transcribed_RNA"/>
</dbReference>
<feature type="non-terminal residue" evidence="2">
    <location>
        <position position="1"/>
    </location>
</feature>
<dbReference type="AlphaFoldDB" id="A0A0B6ZAF4"/>
<protein>
    <recommendedName>
        <fullName evidence="3">Synapsin ATP-binding domain-containing protein</fullName>
    </recommendedName>
</protein>
<feature type="compositionally biased region" description="Polar residues" evidence="1">
    <location>
        <begin position="1"/>
        <end position="46"/>
    </location>
</feature>
<gene>
    <name evidence="2" type="primary">ORF52709</name>
</gene>
<evidence type="ECO:0000256" key="1">
    <source>
        <dbReference type="SAM" id="MobiDB-lite"/>
    </source>
</evidence>